<protein>
    <submittedName>
        <fullName evidence="1">Uncharacterized protein</fullName>
    </submittedName>
</protein>
<dbReference type="Proteomes" id="UP001227268">
    <property type="component" value="Unassembled WGS sequence"/>
</dbReference>
<accession>A0ACC2VEF9</accession>
<sequence>MTAVHATANSSSRSSLSAGNNEDIGEPPLSPSEQVEIELSKARELPSSFMSSLSAWWGSSERASVDSELRLLRRLPFFRTENQPDVAPTASNPNPLTARVSQVPIPTPPSSSTRPTTDKRWINTLAISTPESRLPENKKRAVVLTHGYGAAMGFMYRNWQVMGESAGEIGRSAYAVDWLGMGRSARVDPKDLEAGKKATVKERVEKAENFFLESLDSWREAQGIEVMTLIGHSLGGYLSTAYALKYPTRVDRLVLLSPAGIPENPYAAVNSEGVNIEEFEAAVKELGEPQTAAPTTTAMKGAKVQREGNTTPLEVKDSNHPPSVPGGTAETGEKKRDNIPKPPTGRSRQLFAWAWEQGWSPFGIVRNLGPWGPMMVARYSSRRFAALSGEELRDMHDYCWSITRAKGSSEYCISHLLAPGAYARMPLVNRVAKLKIPVLFSWMDIQGGRDAVKKMKEAGNDQGKVVEIPYAGHHLYLDNPKKTNAMLREEILAAGKSQHA</sequence>
<proteinExistence type="predicted"/>
<gene>
    <name evidence="1" type="ORF">QFC21_004741</name>
</gene>
<keyword evidence="2" id="KW-1185">Reference proteome</keyword>
<name>A0ACC2VEF9_9TREE</name>
<reference evidence="1" key="1">
    <citation type="submission" date="2023-04" db="EMBL/GenBank/DDBJ databases">
        <title>Draft Genome sequencing of Naganishia species isolated from polar environments using Oxford Nanopore Technology.</title>
        <authorList>
            <person name="Leo P."/>
            <person name="Venkateswaran K."/>
        </authorList>
    </citation>
    <scope>NUCLEOTIDE SEQUENCE</scope>
    <source>
        <strain evidence="1">MNA-CCFEE 5423</strain>
    </source>
</reference>
<evidence type="ECO:0000313" key="1">
    <source>
        <dbReference type="EMBL" id="KAJ9097703.1"/>
    </source>
</evidence>
<evidence type="ECO:0000313" key="2">
    <source>
        <dbReference type="Proteomes" id="UP001227268"/>
    </source>
</evidence>
<comment type="caution">
    <text evidence="1">The sequence shown here is derived from an EMBL/GenBank/DDBJ whole genome shotgun (WGS) entry which is preliminary data.</text>
</comment>
<dbReference type="EMBL" id="JASBWT010000016">
    <property type="protein sequence ID" value="KAJ9097703.1"/>
    <property type="molecule type" value="Genomic_DNA"/>
</dbReference>
<organism evidence="1 2">
    <name type="scientific">Naganishia friedmannii</name>
    <dbReference type="NCBI Taxonomy" id="89922"/>
    <lineage>
        <taxon>Eukaryota</taxon>
        <taxon>Fungi</taxon>
        <taxon>Dikarya</taxon>
        <taxon>Basidiomycota</taxon>
        <taxon>Agaricomycotina</taxon>
        <taxon>Tremellomycetes</taxon>
        <taxon>Filobasidiales</taxon>
        <taxon>Filobasidiaceae</taxon>
        <taxon>Naganishia</taxon>
    </lineage>
</organism>